<dbReference type="AlphaFoldDB" id="A0A8J5QS31"/>
<keyword evidence="12" id="KW-1185">Reference proteome</keyword>
<dbReference type="PROSITE" id="PS50934">
    <property type="entry name" value="SWIRM"/>
    <property type="match status" value="1"/>
</dbReference>
<evidence type="ECO:0000256" key="1">
    <source>
        <dbReference type="ARBA" id="ARBA00023015"/>
    </source>
</evidence>
<dbReference type="OrthoDB" id="118550at2759"/>
<gene>
    <name evidence="11" type="ORF">J8A68_004617</name>
</gene>
<dbReference type="PROSITE" id="PS51293">
    <property type="entry name" value="SANT"/>
    <property type="match status" value="1"/>
</dbReference>
<feature type="compositionally biased region" description="Polar residues" evidence="6">
    <location>
        <begin position="1"/>
        <end position="17"/>
    </location>
</feature>
<dbReference type="GO" id="GO:0003677">
    <property type="term" value="F:DNA binding"/>
    <property type="evidence" value="ECO:0007669"/>
    <property type="project" value="UniProtKB-KW"/>
</dbReference>
<feature type="compositionally biased region" description="Polar residues" evidence="6">
    <location>
        <begin position="148"/>
        <end position="158"/>
    </location>
</feature>
<feature type="compositionally biased region" description="Polar residues" evidence="6">
    <location>
        <begin position="188"/>
        <end position="207"/>
    </location>
</feature>
<feature type="compositionally biased region" description="Acidic residues" evidence="6">
    <location>
        <begin position="122"/>
        <end position="140"/>
    </location>
</feature>
<feature type="region of interest" description="Disordered" evidence="6">
    <location>
        <begin position="1"/>
        <end position="487"/>
    </location>
</feature>
<keyword evidence="2" id="KW-0238">DNA-binding</keyword>
<feature type="compositionally biased region" description="Acidic residues" evidence="6">
    <location>
        <begin position="256"/>
        <end position="278"/>
    </location>
</feature>
<feature type="compositionally biased region" description="Low complexity" evidence="6">
    <location>
        <begin position="646"/>
        <end position="671"/>
    </location>
</feature>
<dbReference type="PROSITE" id="PS51294">
    <property type="entry name" value="HTH_MYB"/>
    <property type="match status" value="1"/>
</dbReference>
<feature type="domain" description="SWIRM" evidence="8">
    <location>
        <begin position="492"/>
        <end position="589"/>
    </location>
</feature>
<evidence type="ECO:0000256" key="6">
    <source>
        <dbReference type="SAM" id="MobiDB-lite"/>
    </source>
</evidence>
<evidence type="ECO:0000259" key="7">
    <source>
        <dbReference type="PROSITE" id="PS50090"/>
    </source>
</evidence>
<evidence type="ECO:0000259" key="10">
    <source>
        <dbReference type="PROSITE" id="PS51294"/>
    </source>
</evidence>
<dbReference type="CDD" id="cd00167">
    <property type="entry name" value="SANT"/>
    <property type="match status" value="1"/>
</dbReference>
<dbReference type="InterPro" id="IPR001005">
    <property type="entry name" value="SANT/Myb"/>
</dbReference>
<feature type="coiled-coil region" evidence="5">
    <location>
        <begin position="886"/>
        <end position="959"/>
    </location>
</feature>
<protein>
    <submittedName>
        <fullName evidence="11">SWI3</fullName>
    </submittedName>
</protein>
<dbReference type="Pfam" id="PF00249">
    <property type="entry name" value="Myb_DNA-binding"/>
    <property type="match status" value="1"/>
</dbReference>
<feature type="compositionally biased region" description="Acidic residues" evidence="6">
    <location>
        <begin position="219"/>
        <end position="229"/>
    </location>
</feature>
<keyword evidence="5" id="KW-0175">Coiled coil</keyword>
<feature type="region of interest" description="Disordered" evidence="6">
    <location>
        <begin position="645"/>
        <end position="705"/>
    </location>
</feature>
<dbReference type="InterPro" id="IPR017884">
    <property type="entry name" value="SANT_dom"/>
</dbReference>
<feature type="compositionally biased region" description="Basic and acidic residues" evidence="6">
    <location>
        <begin position="352"/>
        <end position="380"/>
    </location>
</feature>
<evidence type="ECO:0000313" key="11">
    <source>
        <dbReference type="EMBL" id="KAG7661870.1"/>
    </source>
</evidence>
<accession>A0A8J5QS31</accession>
<feature type="compositionally biased region" description="Low complexity" evidence="6">
    <location>
        <begin position="419"/>
        <end position="428"/>
    </location>
</feature>
<dbReference type="GO" id="GO:0045893">
    <property type="term" value="P:positive regulation of DNA-templated transcription"/>
    <property type="evidence" value="ECO:0007669"/>
    <property type="project" value="TreeGrafter"/>
</dbReference>
<keyword evidence="1" id="KW-0805">Transcription regulation</keyword>
<dbReference type="InterPro" id="IPR032451">
    <property type="entry name" value="SMARCC_C"/>
</dbReference>
<dbReference type="Proteomes" id="UP000694255">
    <property type="component" value="Unassembled WGS sequence"/>
</dbReference>
<dbReference type="PROSITE" id="PS50090">
    <property type="entry name" value="MYB_LIKE"/>
    <property type="match status" value="1"/>
</dbReference>
<feature type="compositionally biased region" description="Acidic residues" evidence="6">
    <location>
        <begin position="299"/>
        <end position="308"/>
    </location>
</feature>
<dbReference type="EMBL" id="JAGSYN010000192">
    <property type="protein sequence ID" value="KAG7661870.1"/>
    <property type="molecule type" value="Genomic_DNA"/>
</dbReference>
<feature type="compositionally biased region" description="Acidic residues" evidence="6">
    <location>
        <begin position="324"/>
        <end position="351"/>
    </location>
</feature>
<sequence>MSSESPNNEGSATNTPTVEEDIKKQQQEPQAEATESNGVSTSPSVSGNDSASGNEDDEEEGEQESQLEEGESEASTDKEQSEEPAQVQEQEATNIEDTTQQIVADDTSNQVEENQEEAVPVEVEEEAVSEEIEEESELPETSEFPTEQPSIESSAQPENTEETGKDSSMAPEDAEILSQFKEPEPEITQDTGTAEALQESTPQNENAEQIDEGIQLDIPDLDEPEENNDNDLIPTGVPNESVSEFEQPEPKAEPQPETEVEQVQEQAEEKEEINEYQEAEMRQEMGEEEELRKIQADDPSFDADFNVDELDKSKDDFDTSFLDVPEDEDQFDEDIEMTNVEDEEEKEEETGEVTKDEPTAAETKVEDEAKPEVEELSKQDEQEDKIEEDKTQDIVDLPGSESTAEPSISEKPNEDERVSTAASTVSVVEHIKSEAPPPSTDNQENKLEQQVQAPQAPDAIVEDEEEEDEEEEEEGEEDNQEKQAYTKQTHLIVIPSYASWFNMKKIHKIEKESLPEFFDTNHPSKSSKLYVNYRNFMINSYRLNPNEFLTLTSCRRNLVGDVGTLMRVHRFLNKWGLINYQVKPQFKPGYAVEKMPNGQSVDLPFTGDYHVKYDTPRGLFPFDTSRIPPERIDVTNLKKLLVGPETTSATTASSGSSNADASRGASAGSAADQNGNHDNRKHGLEDNESSQVTKKQRVNDGWTSEEENQLSIAVKKFKNDWFKIAAEVGTDKTPEQCILKFLGLDIEDSLNPFNDENSPVSKLLKFAPNYPISSIDNPALANLAFLTRLVDSDVAKAASEAARKAIDSCIEKKVNEVYNKSQGEEGKLKMEGSSDAVELPVASEQNGSVDREPDVRDAVGTAFGIVGGRSHLFASYEEREMHKIAASIVNQELSKIEQKLNKIEQLERIYETEHQNLLRQQQDVFIDRLALSKSSINVIKKLENAIELIETNAGNENSERKANVASLLSEAKSLLYKPARQMLVSSSSASAVTDATTNQPSKQETTANIDEDDYKPLSLKSPQNFKVWVP</sequence>
<feature type="compositionally biased region" description="Polar residues" evidence="6">
    <location>
        <begin position="87"/>
        <end position="110"/>
    </location>
</feature>
<dbReference type="SMART" id="SM00717">
    <property type="entry name" value="SANT"/>
    <property type="match status" value="1"/>
</dbReference>
<dbReference type="RefSeq" id="XP_049262103.1">
    <property type="nucleotide sequence ID" value="XM_049408596.1"/>
</dbReference>
<dbReference type="Pfam" id="PF16495">
    <property type="entry name" value="SWIRM-assoc_1"/>
    <property type="match status" value="1"/>
</dbReference>
<evidence type="ECO:0000256" key="2">
    <source>
        <dbReference type="ARBA" id="ARBA00023125"/>
    </source>
</evidence>
<dbReference type="FunFam" id="1.10.10.10:FF:000020">
    <property type="entry name" value="SWI/SNF complex subunit SMARCC2 isoform c"/>
    <property type="match status" value="1"/>
</dbReference>
<dbReference type="GeneID" id="73471417"/>
<feature type="domain" description="Myb-like" evidence="7">
    <location>
        <begin position="694"/>
        <end position="741"/>
    </location>
</feature>
<comment type="caution">
    <text evidence="11">The sequence shown here is derived from an EMBL/GenBank/DDBJ whole genome shotgun (WGS) entry which is preliminary data.</text>
</comment>
<dbReference type="InterPro" id="IPR017930">
    <property type="entry name" value="Myb_dom"/>
</dbReference>
<feature type="compositionally biased region" description="Basic and acidic residues" evidence="6">
    <location>
        <begin position="279"/>
        <end position="296"/>
    </location>
</feature>
<feature type="region of interest" description="Disordered" evidence="6">
    <location>
        <begin position="987"/>
        <end position="1018"/>
    </location>
</feature>
<dbReference type="GO" id="GO:0016514">
    <property type="term" value="C:SWI/SNF complex"/>
    <property type="evidence" value="ECO:0007669"/>
    <property type="project" value="TreeGrafter"/>
</dbReference>
<evidence type="ECO:0000313" key="12">
    <source>
        <dbReference type="Proteomes" id="UP000694255"/>
    </source>
</evidence>
<evidence type="ECO:0000256" key="5">
    <source>
        <dbReference type="SAM" id="Coils"/>
    </source>
</evidence>
<feature type="compositionally biased region" description="Acidic residues" evidence="6">
    <location>
        <begin position="54"/>
        <end position="74"/>
    </location>
</feature>
<evidence type="ECO:0000259" key="8">
    <source>
        <dbReference type="PROSITE" id="PS50934"/>
    </source>
</evidence>
<proteinExistence type="predicted"/>
<keyword evidence="3" id="KW-0804">Transcription</keyword>
<organism evidence="11 12">
    <name type="scientific">[Candida] subhashii</name>
    <dbReference type="NCBI Taxonomy" id="561895"/>
    <lineage>
        <taxon>Eukaryota</taxon>
        <taxon>Fungi</taxon>
        <taxon>Dikarya</taxon>
        <taxon>Ascomycota</taxon>
        <taxon>Saccharomycotina</taxon>
        <taxon>Pichiomycetes</taxon>
        <taxon>Debaryomycetaceae</taxon>
        <taxon>Spathaspora</taxon>
    </lineage>
</organism>
<dbReference type="GO" id="GO:0042393">
    <property type="term" value="F:histone binding"/>
    <property type="evidence" value="ECO:0007669"/>
    <property type="project" value="TreeGrafter"/>
</dbReference>
<feature type="compositionally biased region" description="Basic and acidic residues" evidence="6">
    <location>
        <begin position="675"/>
        <end position="685"/>
    </location>
</feature>
<feature type="compositionally biased region" description="Polar residues" evidence="6">
    <location>
        <begin position="993"/>
        <end position="1008"/>
    </location>
</feature>
<feature type="domain" description="HTH myb-type" evidence="10">
    <location>
        <begin position="702"/>
        <end position="737"/>
    </location>
</feature>
<evidence type="ECO:0000256" key="4">
    <source>
        <dbReference type="ARBA" id="ARBA00023242"/>
    </source>
</evidence>
<evidence type="ECO:0000259" key="9">
    <source>
        <dbReference type="PROSITE" id="PS51293"/>
    </source>
</evidence>
<reference evidence="11 12" key="1">
    <citation type="journal article" date="2021" name="DNA Res.">
        <title>Genome analysis of Candida subhashii reveals its hybrid nature and dual mitochondrial genome conformations.</title>
        <authorList>
            <person name="Mixao V."/>
            <person name="Hegedusova E."/>
            <person name="Saus E."/>
            <person name="Pryszcz L.P."/>
            <person name="Cillingova A."/>
            <person name="Nosek J."/>
            <person name="Gabaldon T."/>
        </authorList>
    </citation>
    <scope>NUCLEOTIDE SEQUENCE [LARGE SCALE GENOMIC DNA]</scope>
    <source>
        <strain evidence="11 12">CBS 10753</strain>
    </source>
</reference>
<dbReference type="InterPro" id="IPR007526">
    <property type="entry name" value="SWIRM"/>
</dbReference>
<keyword evidence="4" id="KW-0539">Nucleus</keyword>
<feature type="domain" description="SANT" evidence="9">
    <location>
        <begin position="697"/>
        <end position="749"/>
    </location>
</feature>
<dbReference type="PANTHER" id="PTHR12802">
    <property type="entry name" value="SWI/SNF COMPLEX-RELATED"/>
    <property type="match status" value="1"/>
</dbReference>
<name>A0A8J5QS31_9ASCO</name>
<dbReference type="PANTHER" id="PTHR12802:SF41">
    <property type="entry name" value="BRAHMA ASSOCIATED PROTEIN 155 KDA"/>
    <property type="match status" value="1"/>
</dbReference>
<evidence type="ECO:0000256" key="3">
    <source>
        <dbReference type="ARBA" id="ARBA00023163"/>
    </source>
</evidence>
<dbReference type="Pfam" id="PF04433">
    <property type="entry name" value="SWIRM"/>
    <property type="match status" value="1"/>
</dbReference>
<feature type="compositionally biased region" description="Polar residues" evidence="6">
    <location>
        <begin position="27"/>
        <end position="47"/>
    </location>
</feature>
<feature type="compositionally biased region" description="Acidic residues" evidence="6">
    <location>
        <begin position="460"/>
        <end position="479"/>
    </location>
</feature>